<gene>
    <name evidence="2" type="ORF">J4732_14135</name>
</gene>
<organism evidence="2">
    <name type="scientific">Serratia marcescens</name>
    <dbReference type="NCBI Taxonomy" id="615"/>
    <lineage>
        <taxon>Bacteria</taxon>
        <taxon>Pseudomonadati</taxon>
        <taxon>Pseudomonadota</taxon>
        <taxon>Gammaproteobacteria</taxon>
        <taxon>Enterobacterales</taxon>
        <taxon>Yersiniaceae</taxon>
        <taxon>Serratia</taxon>
    </lineage>
</organism>
<accession>A0A939SNU1</accession>
<name>A0A939SNU1_SERMA</name>
<sequence>MMAADSLHVAVLSSCHRACGFQWLPPCRRACSAGASRASRCIRRSRPAMQASCLERAGLRPSARSPTAGCKRATPPSPADPGSEGQGGRQGKDAALGHVEACLHMGVARHGRLRRRAAW</sequence>
<dbReference type="EMBL" id="JAGETR010000086">
    <property type="protein sequence ID" value="MBO2007014.1"/>
    <property type="molecule type" value="Genomic_DNA"/>
</dbReference>
<reference evidence="2" key="1">
    <citation type="submission" date="2021-03" db="EMBL/GenBank/DDBJ databases">
        <title>Molecular epidemiology and mechanisms of colistin and carbapenem resistance in Enterobacteriaceae from clinical isolates, the environment and porcine samples in Pretoria, South Africa.</title>
        <authorList>
            <person name="Bogoshi D."/>
            <person name="Mbelle N.M."/>
            <person name="Naidoo V."/>
            <person name="Osei Sekyere J."/>
        </authorList>
    </citation>
    <scope>NUCLEOTIDE SEQUENCE</scope>
    <source>
        <strain evidence="2">C080</strain>
    </source>
</reference>
<feature type="non-terminal residue" evidence="2">
    <location>
        <position position="119"/>
    </location>
</feature>
<protein>
    <submittedName>
        <fullName evidence="2">Uncharacterized protein</fullName>
    </submittedName>
</protein>
<feature type="region of interest" description="Disordered" evidence="1">
    <location>
        <begin position="46"/>
        <end position="92"/>
    </location>
</feature>
<dbReference type="AlphaFoldDB" id="A0A939SNU1"/>
<comment type="caution">
    <text evidence="2">The sequence shown here is derived from an EMBL/GenBank/DDBJ whole genome shotgun (WGS) entry which is preliminary data.</text>
</comment>
<proteinExistence type="predicted"/>
<evidence type="ECO:0000313" key="2">
    <source>
        <dbReference type="EMBL" id="MBO2007014.1"/>
    </source>
</evidence>
<evidence type="ECO:0000256" key="1">
    <source>
        <dbReference type="SAM" id="MobiDB-lite"/>
    </source>
</evidence>